<protein>
    <submittedName>
        <fullName evidence="2">Uncharacterized protein</fullName>
    </submittedName>
</protein>
<name>A0A973WU77_9BRAD</name>
<dbReference type="EMBL" id="JABWSX010000001">
    <property type="protein sequence ID" value="NVL08253.1"/>
    <property type="molecule type" value="Genomic_DNA"/>
</dbReference>
<dbReference type="AlphaFoldDB" id="A0A973WU77"/>
<accession>A0A973WU77</accession>
<feature type="region of interest" description="Disordered" evidence="1">
    <location>
        <begin position="26"/>
        <end position="47"/>
    </location>
</feature>
<organism evidence="2">
    <name type="scientific">Bradyrhizobium quebecense</name>
    <dbReference type="NCBI Taxonomy" id="2748629"/>
    <lineage>
        <taxon>Bacteria</taxon>
        <taxon>Pseudomonadati</taxon>
        <taxon>Pseudomonadota</taxon>
        <taxon>Alphaproteobacteria</taxon>
        <taxon>Hyphomicrobiales</taxon>
        <taxon>Nitrobacteraceae</taxon>
        <taxon>Bradyrhizobium</taxon>
    </lineage>
</organism>
<gene>
    <name evidence="2" type="ORF">HU230_21345</name>
</gene>
<reference evidence="2" key="1">
    <citation type="submission" date="2020-06" db="EMBL/GenBank/DDBJ databases">
        <title>Whole Genome Sequence of Bradyrhizobium sp. Strain 66S1MB.</title>
        <authorList>
            <person name="Bromfield E."/>
            <person name="Cloutier S."/>
        </authorList>
    </citation>
    <scope>NUCLEOTIDE SEQUENCE</scope>
    <source>
        <strain evidence="2">66S1MB</strain>
    </source>
</reference>
<comment type="caution">
    <text evidence="2">The sequence shown here is derived from an EMBL/GenBank/DDBJ whole genome shotgun (WGS) entry which is preliminary data.</text>
</comment>
<proteinExistence type="predicted"/>
<evidence type="ECO:0000313" key="2">
    <source>
        <dbReference type="EMBL" id="NVL08253.1"/>
    </source>
</evidence>
<feature type="compositionally biased region" description="Polar residues" evidence="1">
    <location>
        <begin position="29"/>
        <end position="41"/>
    </location>
</feature>
<dbReference type="RefSeq" id="WP_176531788.1">
    <property type="nucleotide sequence ID" value="NZ_CP088022.1"/>
</dbReference>
<evidence type="ECO:0000256" key="1">
    <source>
        <dbReference type="SAM" id="MobiDB-lite"/>
    </source>
</evidence>
<sequence>MQPIIGILCGVLLVGFIVFAFRQGLKVSPDSSGNGTNSDNVDQGPGP</sequence>